<comment type="caution">
    <text evidence="1">The sequence shown here is derived from an EMBL/GenBank/DDBJ whole genome shotgun (WGS) entry which is preliminary data.</text>
</comment>
<proteinExistence type="predicted"/>
<dbReference type="EMBL" id="JARKNE010000008">
    <property type="protein sequence ID" value="KAK5813330.1"/>
    <property type="molecule type" value="Genomic_DNA"/>
</dbReference>
<gene>
    <name evidence="1" type="ORF">PVK06_028779</name>
</gene>
<keyword evidence="2" id="KW-1185">Reference proteome</keyword>
<dbReference type="Proteomes" id="UP001358586">
    <property type="component" value="Chromosome 8"/>
</dbReference>
<accession>A0ABR0P4S1</accession>
<sequence length="66" mass="7227">MADLIHVEQAVEGIVESLDMVEQEVGIQPENTTLAKTRLSVSLQNRKDSIEAVRVEDIGTDGMDDS</sequence>
<name>A0ABR0P4S1_GOSAR</name>
<evidence type="ECO:0000313" key="1">
    <source>
        <dbReference type="EMBL" id="KAK5813330.1"/>
    </source>
</evidence>
<protein>
    <submittedName>
        <fullName evidence="1">Uncharacterized protein</fullName>
    </submittedName>
</protein>
<evidence type="ECO:0000313" key="2">
    <source>
        <dbReference type="Proteomes" id="UP001358586"/>
    </source>
</evidence>
<reference evidence="1 2" key="1">
    <citation type="submission" date="2023-03" db="EMBL/GenBank/DDBJ databases">
        <title>WGS of Gossypium arboreum.</title>
        <authorList>
            <person name="Yu D."/>
        </authorList>
    </citation>
    <scope>NUCLEOTIDE SEQUENCE [LARGE SCALE GENOMIC DNA]</scope>
    <source>
        <tissue evidence="1">Leaf</tissue>
    </source>
</reference>
<organism evidence="1 2">
    <name type="scientific">Gossypium arboreum</name>
    <name type="common">Tree cotton</name>
    <name type="synonym">Gossypium nanking</name>
    <dbReference type="NCBI Taxonomy" id="29729"/>
    <lineage>
        <taxon>Eukaryota</taxon>
        <taxon>Viridiplantae</taxon>
        <taxon>Streptophyta</taxon>
        <taxon>Embryophyta</taxon>
        <taxon>Tracheophyta</taxon>
        <taxon>Spermatophyta</taxon>
        <taxon>Magnoliopsida</taxon>
        <taxon>eudicotyledons</taxon>
        <taxon>Gunneridae</taxon>
        <taxon>Pentapetalae</taxon>
        <taxon>rosids</taxon>
        <taxon>malvids</taxon>
        <taxon>Malvales</taxon>
        <taxon>Malvaceae</taxon>
        <taxon>Malvoideae</taxon>
        <taxon>Gossypium</taxon>
    </lineage>
</organism>